<protein>
    <recommendedName>
        <fullName evidence="6">GT23 domain-containing protein</fullName>
    </recommendedName>
</protein>
<feature type="coiled-coil region" evidence="4">
    <location>
        <begin position="52"/>
        <end position="89"/>
    </location>
</feature>
<sequence length="358" mass="41756">MAKFLGFHGPVFFRLVVVLLLGWAFVFFCFVKPLLSSSDDSHSLRSEDKYDHLKTMERLENAIKEIDDMRKQNEHLQRLIKNIRNEGNEGLPEYDEQKLLGKDVPDDSYELRLRRLLVDIQEMNFFMTGQLKKLSEPIDKNPKAAHNLVEKLLQRAKEQQKYLNHDLQEFKIHDGYEKWREEESRKLRDLVRRRIHYLQNPKDCNKAKKLICNLNKSCGYGCQVHHVTYCLIVAYATKRTMILNSKNWRYSKSGWEKVFLPVSETCADANGESRRGWPGTLETQVVDLPIIDMISPRPSYLPPAVPKDLAQRISKIHGDPSAWWVSQFLGYLVRYQPDTTKMLNDTAKAFGFQNPIVG</sequence>
<keyword evidence="8" id="KW-1185">Reference proteome</keyword>
<reference evidence="7" key="1">
    <citation type="submission" date="2023-07" db="EMBL/GenBank/DDBJ databases">
        <title>Chromosome-level genome assembly of Artemia franciscana.</title>
        <authorList>
            <person name="Jo E."/>
        </authorList>
    </citation>
    <scope>NUCLEOTIDE SEQUENCE</scope>
    <source>
        <tissue evidence="7">Whole body</tissue>
    </source>
</reference>
<organism evidence="7 8">
    <name type="scientific">Artemia franciscana</name>
    <name type="common">Brine shrimp</name>
    <name type="synonym">Artemia sanfranciscana</name>
    <dbReference type="NCBI Taxonomy" id="6661"/>
    <lineage>
        <taxon>Eukaryota</taxon>
        <taxon>Metazoa</taxon>
        <taxon>Ecdysozoa</taxon>
        <taxon>Arthropoda</taxon>
        <taxon>Crustacea</taxon>
        <taxon>Branchiopoda</taxon>
        <taxon>Anostraca</taxon>
        <taxon>Artemiidae</taxon>
        <taxon>Artemia</taxon>
    </lineage>
</organism>
<keyword evidence="5" id="KW-0472">Membrane</keyword>
<gene>
    <name evidence="7" type="ORF">QYM36_015353</name>
</gene>
<dbReference type="InterPro" id="IPR045573">
    <property type="entry name" value="Fut8_N_cat"/>
</dbReference>
<dbReference type="InterPro" id="IPR027350">
    <property type="entry name" value="GT23_dom"/>
</dbReference>
<evidence type="ECO:0000256" key="4">
    <source>
        <dbReference type="SAM" id="Coils"/>
    </source>
</evidence>
<evidence type="ECO:0000256" key="1">
    <source>
        <dbReference type="ARBA" id="ARBA00022676"/>
    </source>
</evidence>
<feature type="domain" description="GT23" evidence="6">
    <location>
        <begin position="206"/>
        <end position="358"/>
    </location>
</feature>
<keyword evidence="4" id="KW-0175">Coiled coil</keyword>
<evidence type="ECO:0000256" key="2">
    <source>
        <dbReference type="ARBA" id="ARBA00022679"/>
    </source>
</evidence>
<dbReference type="EMBL" id="JAVRJZ010000019">
    <property type="protein sequence ID" value="KAK2707615.1"/>
    <property type="molecule type" value="Genomic_DNA"/>
</dbReference>
<dbReference type="Proteomes" id="UP001187531">
    <property type="component" value="Unassembled WGS sequence"/>
</dbReference>
<keyword evidence="2 3" id="KW-0808">Transferase</keyword>
<proteinExistence type="inferred from homology"/>
<name>A0AA88HEK1_ARTSF</name>
<dbReference type="Pfam" id="PF19745">
    <property type="entry name" value="FUT8_N_cat"/>
    <property type="match status" value="1"/>
</dbReference>
<keyword evidence="1 3" id="KW-0328">Glycosyltransferase</keyword>
<evidence type="ECO:0000256" key="3">
    <source>
        <dbReference type="PROSITE-ProRule" id="PRU00992"/>
    </source>
</evidence>
<comment type="caution">
    <text evidence="7">The sequence shown here is derived from an EMBL/GenBank/DDBJ whole genome shotgun (WGS) entry which is preliminary data.</text>
</comment>
<comment type="caution">
    <text evidence="3">Lacks conserved residue(s) required for the propagation of feature annotation.</text>
</comment>
<evidence type="ECO:0000256" key="5">
    <source>
        <dbReference type="SAM" id="Phobius"/>
    </source>
</evidence>
<feature type="transmembrane region" description="Helical" evidence="5">
    <location>
        <begin position="12"/>
        <end position="35"/>
    </location>
</feature>
<feature type="non-terminal residue" evidence="7">
    <location>
        <position position="1"/>
    </location>
</feature>
<evidence type="ECO:0000259" key="6">
    <source>
        <dbReference type="PROSITE" id="PS51659"/>
    </source>
</evidence>
<dbReference type="AlphaFoldDB" id="A0AA88HEK1"/>
<keyword evidence="5" id="KW-1133">Transmembrane helix</keyword>
<dbReference type="Gene3D" id="1.10.287.1060">
    <property type="entry name" value="ESAT-6-like"/>
    <property type="match status" value="1"/>
</dbReference>
<dbReference type="PANTHER" id="PTHR13132:SF29">
    <property type="entry name" value="ALPHA-(1,6)-FUCOSYLTRANSFERASE"/>
    <property type="match status" value="1"/>
</dbReference>
<evidence type="ECO:0000313" key="7">
    <source>
        <dbReference type="EMBL" id="KAK2707615.1"/>
    </source>
</evidence>
<comment type="similarity">
    <text evidence="3">Belongs to the glycosyltransferase 23 family.</text>
</comment>
<dbReference type="GO" id="GO:0046921">
    <property type="term" value="F:alpha-(1-&gt;6)-fucosyltransferase activity"/>
    <property type="evidence" value="ECO:0007669"/>
    <property type="project" value="TreeGrafter"/>
</dbReference>
<dbReference type="PANTHER" id="PTHR13132">
    <property type="entry name" value="ALPHA- 1,6 -FUCOSYLTRANSFERASE"/>
    <property type="match status" value="1"/>
</dbReference>
<evidence type="ECO:0000313" key="8">
    <source>
        <dbReference type="Proteomes" id="UP001187531"/>
    </source>
</evidence>
<accession>A0AA88HEK1</accession>
<dbReference type="GO" id="GO:0006487">
    <property type="term" value="P:protein N-linked glycosylation"/>
    <property type="evidence" value="ECO:0007669"/>
    <property type="project" value="TreeGrafter"/>
</dbReference>
<dbReference type="PROSITE" id="PS51659">
    <property type="entry name" value="GT23"/>
    <property type="match status" value="1"/>
</dbReference>
<keyword evidence="5" id="KW-0812">Transmembrane</keyword>